<dbReference type="Pfam" id="PF11306">
    <property type="entry name" value="DUF3108"/>
    <property type="match status" value="1"/>
</dbReference>
<reference evidence="2 3" key="1">
    <citation type="submission" date="2023-06" db="EMBL/GenBank/DDBJ databases">
        <title>Thiopseudomonas sp. CY1220 draft genome sequence.</title>
        <authorList>
            <person name="Zhao G."/>
            <person name="An M."/>
        </authorList>
    </citation>
    <scope>NUCLEOTIDE SEQUENCE [LARGE SCALE GENOMIC DNA]</scope>
    <source>
        <strain evidence="2 3">CY1220</strain>
    </source>
</reference>
<comment type="caution">
    <text evidence="2">The sequence shown here is derived from an EMBL/GenBank/DDBJ whole genome shotgun (WGS) entry which is preliminary data.</text>
</comment>
<keyword evidence="1" id="KW-0732">Signal</keyword>
<protein>
    <submittedName>
        <fullName evidence="2">DUF3108 domain-containing protein</fullName>
    </submittedName>
</protein>
<dbReference type="Proteomes" id="UP001241056">
    <property type="component" value="Unassembled WGS sequence"/>
</dbReference>
<feature type="signal peptide" evidence="1">
    <location>
        <begin position="1"/>
        <end position="20"/>
    </location>
</feature>
<name>A0ABT7SLE4_9GAMM</name>
<dbReference type="EMBL" id="JAUCDY010000001">
    <property type="protein sequence ID" value="MDM7856966.1"/>
    <property type="molecule type" value="Genomic_DNA"/>
</dbReference>
<gene>
    <name evidence="2" type="ORF">QEZ41_01535</name>
</gene>
<evidence type="ECO:0000313" key="2">
    <source>
        <dbReference type="EMBL" id="MDM7856966.1"/>
    </source>
</evidence>
<dbReference type="InterPro" id="IPR021457">
    <property type="entry name" value="DUF3108"/>
</dbReference>
<keyword evidence="3" id="KW-1185">Reference proteome</keyword>
<dbReference type="RefSeq" id="WP_289409592.1">
    <property type="nucleotide sequence ID" value="NZ_JAUCDY010000001.1"/>
</dbReference>
<organism evidence="2 3">
    <name type="scientific">Thiopseudomonas acetoxidans</name>
    <dbReference type="NCBI Taxonomy" id="3041622"/>
    <lineage>
        <taxon>Bacteria</taxon>
        <taxon>Pseudomonadati</taxon>
        <taxon>Pseudomonadota</taxon>
        <taxon>Gammaproteobacteria</taxon>
        <taxon>Pseudomonadales</taxon>
        <taxon>Pseudomonadaceae</taxon>
        <taxon>Thiopseudomonas</taxon>
    </lineage>
</organism>
<sequence>MLRILLTTLLLSLCSANLAAAELQPFHASYTADWSQLPFTGKAERSLKNNGDDTWRLSFEASMIVAGLKETSTLRLAGEQIQPLKYRYQRTGLGKAKKNSQDFNWQTYLITGVEKKQPFEMPLLVGVLDKSSYQLALQLDVAAGQQAMSYSVVDGNELDTYDFRVLGEEIVTTSVGKLRTIKVERVRDPSQSQRKTTLWFAADWNFLLVQLNQVEKDGKDYTIMLEQGSVNGKPITAMPE</sequence>
<proteinExistence type="predicted"/>
<feature type="chain" id="PRO_5046313019" evidence="1">
    <location>
        <begin position="21"/>
        <end position="240"/>
    </location>
</feature>
<evidence type="ECO:0000256" key="1">
    <source>
        <dbReference type="SAM" id="SignalP"/>
    </source>
</evidence>
<accession>A0ABT7SLE4</accession>
<evidence type="ECO:0000313" key="3">
    <source>
        <dbReference type="Proteomes" id="UP001241056"/>
    </source>
</evidence>